<evidence type="ECO:0000259" key="1">
    <source>
        <dbReference type="Pfam" id="PF08241"/>
    </source>
</evidence>
<reference evidence="2 3" key="1">
    <citation type="journal article" date="2015" name="Nature">
        <title>rRNA introns, odd ribosomes, and small enigmatic genomes across a large radiation of phyla.</title>
        <authorList>
            <person name="Brown C.T."/>
            <person name="Hug L.A."/>
            <person name="Thomas B.C."/>
            <person name="Sharon I."/>
            <person name="Castelle C.J."/>
            <person name="Singh A."/>
            <person name="Wilkins M.J."/>
            <person name="Williams K.H."/>
            <person name="Banfield J.F."/>
        </authorList>
    </citation>
    <scope>NUCLEOTIDE SEQUENCE [LARGE SCALE GENOMIC DNA]</scope>
</reference>
<keyword evidence="2" id="KW-0489">Methyltransferase</keyword>
<keyword evidence="2" id="KW-0808">Transferase</keyword>
<dbReference type="Proteomes" id="UP000033980">
    <property type="component" value="Unassembled WGS sequence"/>
</dbReference>
<dbReference type="SUPFAM" id="SSF53335">
    <property type="entry name" value="S-adenosyl-L-methionine-dependent methyltransferases"/>
    <property type="match status" value="1"/>
</dbReference>
<dbReference type="InterPro" id="IPR013216">
    <property type="entry name" value="Methyltransf_11"/>
</dbReference>
<accession>A0A0G1FID3</accession>
<sequence length="223" mass="25454">MTKPLRAAVEVIKDSIGIPRKVLEVGSRQAYNQNELADVRDFFEKSTYVGLDMQEGPGVDIVASGNSMPFPDKSFDLVLCLETLEHADKPWLVCAEIERVLRPKGIAIVSSQQNFPIHKHPSDYFRYTPFGLKSLFPGLQSKLVFSISPPFDDEVKLNPQHVIVVGIKGENEKLLKKIKNNLKKNIQKISVHKPYTHRIHEIGRLLRRAVSELFFRQEIEFFS</sequence>
<name>A0A0G1FID3_9BACT</name>
<comment type="caution">
    <text evidence="2">The sequence shown here is derived from an EMBL/GenBank/DDBJ whole genome shotgun (WGS) entry which is preliminary data.</text>
</comment>
<dbReference type="GO" id="GO:0008757">
    <property type="term" value="F:S-adenosylmethionine-dependent methyltransferase activity"/>
    <property type="evidence" value="ECO:0007669"/>
    <property type="project" value="InterPro"/>
</dbReference>
<proteinExistence type="predicted"/>
<dbReference type="InterPro" id="IPR029063">
    <property type="entry name" value="SAM-dependent_MTases_sf"/>
</dbReference>
<dbReference type="EMBL" id="LCFK01000001">
    <property type="protein sequence ID" value="KKS94866.1"/>
    <property type="molecule type" value="Genomic_DNA"/>
</dbReference>
<dbReference type="Gene3D" id="3.40.50.150">
    <property type="entry name" value="Vaccinia Virus protein VP39"/>
    <property type="match status" value="1"/>
</dbReference>
<dbReference type="AlphaFoldDB" id="A0A0G1FID3"/>
<feature type="domain" description="Methyltransferase type 11" evidence="1">
    <location>
        <begin position="61"/>
        <end position="109"/>
    </location>
</feature>
<dbReference type="GO" id="GO:0032259">
    <property type="term" value="P:methylation"/>
    <property type="evidence" value="ECO:0007669"/>
    <property type="project" value="UniProtKB-KW"/>
</dbReference>
<gene>
    <name evidence="2" type="ORF">UV68_C0001G0007</name>
</gene>
<evidence type="ECO:0000313" key="3">
    <source>
        <dbReference type="Proteomes" id="UP000033980"/>
    </source>
</evidence>
<dbReference type="Pfam" id="PF08241">
    <property type="entry name" value="Methyltransf_11"/>
    <property type="match status" value="1"/>
</dbReference>
<protein>
    <submittedName>
        <fullName evidence="2">Methyltransferase type 11</fullName>
    </submittedName>
</protein>
<evidence type="ECO:0000313" key="2">
    <source>
        <dbReference type="EMBL" id="KKS94866.1"/>
    </source>
</evidence>
<organism evidence="2 3">
    <name type="scientific">Candidatus Collierbacteria bacterium GW2011_GWC2_43_12</name>
    <dbReference type="NCBI Taxonomy" id="1618390"/>
    <lineage>
        <taxon>Bacteria</taxon>
        <taxon>Candidatus Collieribacteriota</taxon>
    </lineage>
</organism>